<protein>
    <submittedName>
        <fullName evidence="1">RNA-binding protein 45</fullName>
    </submittedName>
</protein>
<keyword evidence="2" id="KW-1185">Reference proteome</keyword>
<organism evidence="1 2">
    <name type="scientific">Platysternon megacephalum</name>
    <name type="common">big-headed turtle</name>
    <dbReference type="NCBI Taxonomy" id="55544"/>
    <lineage>
        <taxon>Eukaryota</taxon>
        <taxon>Metazoa</taxon>
        <taxon>Chordata</taxon>
        <taxon>Craniata</taxon>
        <taxon>Vertebrata</taxon>
        <taxon>Euteleostomi</taxon>
        <taxon>Archelosauria</taxon>
        <taxon>Testudinata</taxon>
        <taxon>Testudines</taxon>
        <taxon>Cryptodira</taxon>
        <taxon>Durocryptodira</taxon>
        <taxon>Testudinoidea</taxon>
        <taxon>Platysternidae</taxon>
        <taxon>Platysternon</taxon>
    </lineage>
</organism>
<comment type="caution">
    <text evidence="1">The sequence shown here is derived from an EMBL/GenBank/DDBJ whole genome shotgun (WGS) entry which is preliminary data.</text>
</comment>
<reference evidence="1 2" key="1">
    <citation type="submission" date="2019-04" db="EMBL/GenBank/DDBJ databases">
        <title>Draft genome of the big-headed turtle Platysternon megacephalum.</title>
        <authorList>
            <person name="Gong S."/>
        </authorList>
    </citation>
    <scope>NUCLEOTIDE SEQUENCE [LARGE SCALE GENOMIC DNA]</scope>
    <source>
        <strain evidence="1">DO16091913</strain>
        <tissue evidence="1">Muscle</tissue>
    </source>
</reference>
<name>A0A4D9F9W1_9SAUR</name>
<sequence length="116" mass="13006">MCEILVTFKLFQSKNKKKKYTPTLLLKACKTIIQHQRNVVEKMETKEKFHAFLQKVIRAGEEGGSCLSAVTTALLHNRHLPVHSPFPSCRCLLNRLAILGRGGGGPRRWASPCPVP</sequence>
<evidence type="ECO:0000313" key="2">
    <source>
        <dbReference type="Proteomes" id="UP000297703"/>
    </source>
</evidence>
<dbReference type="Proteomes" id="UP000297703">
    <property type="component" value="Unassembled WGS sequence"/>
</dbReference>
<dbReference type="EMBL" id="QXTE01000008">
    <property type="protein sequence ID" value="TFK14690.1"/>
    <property type="molecule type" value="Genomic_DNA"/>
</dbReference>
<reference evidence="1 2" key="2">
    <citation type="submission" date="2019-04" db="EMBL/GenBank/DDBJ databases">
        <title>The genome sequence of big-headed turtle.</title>
        <authorList>
            <person name="Gong S."/>
        </authorList>
    </citation>
    <scope>NUCLEOTIDE SEQUENCE [LARGE SCALE GENOMIC DNA]</scope>
    <source>
        <strain evidence="1">DO16091913</strain>
        <tissue evidence="1">Muscle</tissue>
    </source>
</reference>
<accession>A0A4D9F9W1</accession>
<proteinExistence type="predicted"/>
<dbReference type="AlphaFoldDB" id="A0A4D9F9W1"/>
<gene>
    <name evidence="1" type="ORF">DR999_PMT01710</name>
</gene>
<evidence type="ECO:0000313" key="1">
    <source>
        <dbReference type="EMBL" id="TFK14690.1"/>
    </source>
</evidence>